<evidence type="ECO:0000256" key="4">
    <source>
        <dbReference type="ARBA" id="ARBA00022980"/>
    </source>
</evidence>
<dbReference type="FunFam" id="2.40.50.140:FF:000011">
    <property type="entry name" value="30S ribosomal protein S1"/>
    <property type="match status" value="2"/>
</dbReference>
<feature type="domain" description="S1 motif" evidence="9">
    <location>
        <begin position="382"/>
        <end position="452"/>
    </location>
</feature>
<dbReference type="Pfam" id="PF00575">
    <property type="entry name" value="S1"/>
    <property type="match status" value="6"/>
</dbReference>
<dbReference type="PRINTS" id="PR00681">
    <property type="entry name" value="RIBOSOMALS1"/>
</dbReference>
<name>A0A5K7Z142_9BACT</name>
<sequence>MDNFLDNESTEEEVEKDSVTGESMAELMDLYEESFKRFAEGEVVNGKIISVDKDHVLVDIGYKSEGQIRIREFEVDGEVTAKVGDTVEVMVEWWDDENEVVVLSKEKAEKVKVWDDIKKRHEADETIAGTITNRVKGGFSVDIGVQAFLPGSQADLRPIRNLDEMVGKEFDFKILKYNRKRSNIVLSRRVLLEEEREKKRSETLASIHEGKVVPGIVKNLTEYGVFVDLGGVDGLLHITDISWGRVKHPSELFTVGDEINVKILSLDLERERVSLGMKQLTEDPWATAIDKYPVGSRISGKVVSLTDYGAFVELEEGIEGLIHVSEMSWTRKIRHPSKVVSVGEIVDAIVLDIKPENRRISLGMKQAAPNPWDVISDKYPVGTTIEGKIKNITDFGLFIGIDEGIDGLVHISDISWTKRIKHPSEIYKKGDVIQAIVLEIDKDQERFSLGVKQLQADPWDTVAERYEVGKEITGTVTNVTDFGVFVELEEGIEGLVHVSEISKEKIKTPVGQFEVGQMLTAKVMNINSEERRIGLSIKRLDMEDDQELLTEYVNNMGPVTSSFGEILRENLQEKLNNDEQ</sequence>
<comment type="function">
    <text evidence="6">Binds mRNA; thus facilitating recognition of the initiation point. It is needed to translate mRNA with a short Shine-Dalgarno (SD) purine-rich sequence.</text>
</comment>
<reference evidence="10 11" key="1">
    <citation type="submission" date="2019-11" db="EMBL/GenBank/DDBJ databases">
        <title>Comparative genomics of hydrocarbon-degrading Desulfosarcina strains.</title>
        <authorList>
            <person name="Watanabe M."/>
            <person name="Kojima H."/>
            <person name="Fukui M."/>
        </authorList>
    </citation>
    <scope>NUCLEOTIDE SEQUENCE [LARGE SCALE GENOMIC DNA]</scope>
    <source>
        <strain evidence="10 11">PP31</strain>
    </source>
</reference>
<dbReference type="Proteomes" id="UP000427769">
    <property type="component" value="Chromosome"/>
</dbReference>
<dbReference type="EMBL" id="AP021875">
    <property type="protein sequence ID" value="BBO73823.1"/>
    <property type="molecule type" value="Genomic_DNA"/>
</dbReference>
<gene>
    <name evidence="10" type="primary">rpsA_1</name>
    <name evidence="10" type="ORF">DSCW_12400</name>
</gene>
<organism evidence="10 11">
    <name type="scientific">Desulfosarcina widdelii</name>
    <dbReference type="NCBI Taxonomy" id="947919"/>
    <lineage>
        <taxon>Bacteria</taxon>
        <taxon>Pseudomonadati</taxon>
        <taxon>Thermodesulfobacteriota</taxon>
        <taxon>Desulfobacteria</taxon>
        <taxon>Desulfobacterales</taxon>
        <taxon>Desulfosarcinaceae</taxon>
        <taxon>Desulfosarcina</taxon>
    </lineage>
</organism>
<protein>
    <recommendedName>
        <fullName evidence="7">Small ribosomal subunit protein bS1</fullName>
    </recommendedName>
    <alternativeName>
        <fullName evidence="8">30S ribosomal protein S1</fullName>
    </alternativeName>
</protein>
<feature type="domain" description="S1 motif" evidence="9">
    <location>
        <begin position="124"/>
        <end position="189"/>
    </location>
</feature>
<dbReference type="InterPro" id="IPR035104">
    <property type="entry name" value="Ribosomal_protein_S1-like"/>
</dbReference>
<dbReference type="InterPro" id="IPR050437">
    <property type="entry name" value="Ribos_protein_bS1-like"/>
</dbReference>
<keyword evidence="5" id="KW-0687">Ribonucleoprotein</keyword>
<comment type="similarity">
    <text evidence="1">Belongs to the bacterial ribosomal protein bS1 family.</text>
</comment>
<keyword evidence="11" id="KW-1185">Reference proteome</keyword>
<dbReference type="NCBIfam" id="NF004952">
    <property type="entry name" value="PRK06299.1-2"/>
    <property type="match status" value="1"/>
</dbReference>
<keyword evidence="2" id="KW-0677">Repeat</keyword>
<feature type="domain" description="S1 motif" evidence="9">
    <location>
        <begin position="41"/>
        <end position="106"/>
    </location>
</feature>
<accession>A0A5K7Z142</accession>
<dbReference type="NCBIfam" id="TIGR00717">
    <property type="entry name" value="rpsA"/>
    <property type="match status" value="1"/>
</dbReference>
<keyword evidence="4 10" id="KW-0689">Ribosomal protein</keyword>
<dbReference type="GO" id="GO:0022627">
    <property type="term" value="C:cytosolic small ribosomal subunit"/>
    <property type="evidence" value="ECO:0007669"/>
    <property type="project" value="TreeGrafter"/>
</dbReference>
<dbReference type="PROSITE" id="PS50126">
    <property type="entry name" value="S1"/>
    <property type="match status" value="6"/>
</dbReference>
<dbReference type="InterPro" id="IPR012340">
    <property type="entry name" value="NA-bd_OB-fold"/>
</dbReference>
<keyword evidence="3" id="KW-0694">RNA-binding</keyword>
<dbReference type="FunFam" id="2.40.50.140:FF:000103">
    <property type="entry name" value="protein RRP5 homolog"/>
    <property type="match status" value="1"/>
</dbReference>
<dbReference type="KEGG" id="dwd:DSCW_12400"/>
<evidence type="ECO:0000256" key="1">
    <source>
        <dbReference type="ARBA" id="ARBA00006767"/>
    </source>
</evidence>
<evidence type="ECO:0000256" key="8">
    <source>
        <dbReference type="ARBA" id="ARBA00035517"/>
    </source>
</evidence>
<dbReference type="SUPFAM" id="SSF50249">
    <property type="entry name" value="Nucleic acid-binding proteins"/>
    <property type="match status" value="6"/>
</dbReference>
<evidence type="ECO:0000256" key="2">
    <source>
        <dbReference type="ARBA" id="ARBA00022737"/>
    </source>
</evidence>
<feature type="domain" description="S1 motif" evidence="9">
    <location>
        <begin position="469"/>
        <end position="538"/>
    </location>
</feature>
<dbReference type="InterPro" id="IPR003029">
    <property type="entry name" value="S1_domain"/>
</dbReference>
<feature type="domain" description="S1 motif" evidence="9">
    <location>
        <begin position="210"/>
        <end position="278"/>
    </location>
</feature>
<proteinExistence type="inferred from homology"/>
<dbReference type="OrthoDB" id="9804077at2"/>
<dbReference type="PANTHER" id="PTHR10724:SF7">
    <property type="entry name" value="SMALL RIBOSOMAL SUBUNIT PROTEIN BS1C"/>
    <property type="match status" value="1"/>
</dbReference>
<evidence type="ECO:0000313" key="11">
    <source>
        <dbReference type="Proteomes" id="UP000427769"/>
    </source>
</evidence>
<dbReference type="Gene3D" id="2.40.50.140">
    <property type="entry name" value="Nucleic acid-binding proteins"/>
    <property type="match status" value="6"/>
</dbReference>
<dbReference type="CDD" id="cd05688">
    <property type="entry name" value="S1_RPS1_repeat_ec3"/>
    <property type="match status" value="1"/>
</dbReference>
<evidence type="ECO:0000256" key="5">
    <source>
        <dbReference type="ARBA" id="ARBA00023274"/>
    </source>
</evidence>
<dbReference type="GO" id="GO:0003735">
    <property type="term" value="F:structural constituent of ribosome"/>
    <property type="evidence" value="ECO:0007669"/>
    <property type="project" value="InterPro"/>
</dbReference>
<evidence type="ECO:0000256" key="6">
    <source>
        <dbReference type="ARBA" id="ARBA00025604"/>
    </source>
</evidence>
<dbReference type="FunFam" id="2.40.50.140:FF:000018">
    <property type="entry name" value="30S ribosomal protein S1"/>
    <property type="match status" value="1"/>
</dbReference>
<evidence type="ECO:0000256" key="7">
    <source>
        <dbReference type="ARBA" id="ARBA00035293"/>
    </source>
</evidence>
<dbReference type="PANTHER" id="PTHR10724">
    <property type="entry name" value="30S RIBOSOMAL PROTEIN S1"/>
    <property type="match status" value="1"/>
</dbReference>
<dbReference type="CDD" id="cd04465">
    <property type="entry name" value="S1_RPS1_repeat_ec2_hs2"/>
    <property type="match status" value="1"/>
</dbReference>
<dbReference type="GO" id="GO:0003729">
    <property type="term" value="F:mRNA binding"/>
    <property type="evidence" value="ECO:0007669"/>
    <property type="project" value="TreeGrafter"/>
</dbReference>
<dbReference type="AlphaFoldDB" id="A0A5K7Z142"/>
<evidence type="ECO:0000313" key="10">
    <source>
        <dbReference type="EMBL" id="BBO73823.1"/>
    </source>
</evidence>
<feature type="domain" description="S1 motif" evidence="9">
    <location>
        <begin position="295"/>
        <end position="365"/>
    </location>
</feature>
<evidence type="ECO:0000259" key="9">
    <source>
        <dbReference type="PROSITE" id="PS50126"/>
    </source>
</evidence>
<dbReference type="InterPro" id="IPR000110">
    <property type="entry name" value="Ribosomal_bS1"/>
</dbReference>
<dbReference type="CDD" id="cd05687">
    <property type="entry name" value="S1_RPS1_repeat_ec1_hs1"/>
    <property type="match status" value="1"/>
</dbReference>
<dbReference type="RefSeq" id="WP_155302897.1">
    <property type="nucleotide sequence ID" value="NZ_AP021875.1"/>
</dbReference>
<evidence type="ECO:0000256" key="3">
    <source>
        <dbReference type="ARBA" id="ARBA00022884"/>
    </source>
</evidence>
<dbReference type="SMART" id="SM00316">
    <property type="entry name" value="S1"/>
    <property type="match status" value="6"/>
</dbReference>
<dbReference type="GO" id="GO:0006412">
    <property type="term" value="P:translation"/>
    <property type="evidence" value="ECO:0007669"/>
    <property type="project" value="InterPro"/>
</dbReference>